<dbReference type="InterPro" id="IPR015424">
    <property type="entry name" value="PyrdxlP-dep_Trfase"/>
</dbReference>
<dbReference type="PANTHER" id="PTHR43795">
    <property type="entry name" value="BIFUNCTIONAL ASPARTATE AMINOTRANSFERASE AND GLUTAMATE/ASPARTATE-PREPHENATE AMINOTRANSFERASE-RELATED"/>
    <property type="match status" value="1"/>
</dbReference>
<gene>
    <name evidence="3" type="ORF">E8E12_006340</name>
</gene>
<evidence type="ECO:0000259" key="2">
    <source>
        <dbReference type="Pfam" id="PF00155"/>
    </source>
</evidence>
<dbReference type="Pfam" id="PF00155">
    <property type="entry name" value="Aminotran_1_2"/>
    <property type="match status" value="1"/>
</dbReference>
<name>A0A9P4WM14_9PLEO</name>
<evidence type="ECO:0000313" key="3">
    <source>
        <dbReference type="EMBL" id="KAF3035954.1"/>
    </source>
</evidence>
<dbReference type="Proteomes" id="UP000758155">
    <property type="component" value="Unassembled WGS sequence"/>
</dbReference>
<dbReference type="InterPro" id="IPR050478">
    <property type="entry name" value="Ethylene_sulfur-biosynth"/>
</dbReference>
<feature type="domain" description="Aminotransferase class I/classII large" evidence="2">
    <location>
        <begin position="75"/>
        <end position="415"/>
    </location>
</feature>
<evidence type="ECO:0000313" key="4">
    <source>
        <dbReference type="Proteomes" id="UP000758155"/>
    </source>
</evidence>
<dbReference type="InterPro" id="IPR015422">
    <property type="entry name" value="PyrdxlP-dep_Trfase_small"/>
</dbReference>
<keyword evidence="1" id="KW-0663">Pyridoxal phosphate</keyword>
<dbReference type="GO" id="GO:0006520">
    <property type="term" value="P:amino acid metabolic process"/>
    <property type="evidence" value="ECO:0007669"/>
    <property type="project" value="TreeGrafter"/>
</dbReference>
<sequence length="424" mass="47278">MALSHRGQANAAQLSIPWRFARAHNYDPITNPGGLISFATAENCLIQKEMHDFITKVPIPQAALRYAFSTGGGPRLPVAFANHINEYFAPHEQVRGDDVKITAAATALHDVLAYNLCAEGEGVLTSRPYYGRFEIDFVNKAGVKLVPVDTDHANCFEQGVIEAFEEQLRKSENKGVRIRAVLVVNPHNPLGKCYPKETLVELMRFCQRHTLHFISDEIYALSVFENLDFPDAVPFSSALSIDTQTVIDADLVHVIYGLSKDFGVAGLKVGCLISRNNELKSAVTTVQRFCGISGPSVSIATQMLENREWMRSITELSKTRLAEAYMLISGRLRDMGIRYMEGGNAGLFVWVDLTPWLPPTNLESEGATREQMLAQKFFDHGVHLQPGEEHGREGWFRVVFSALEKLAMDEGLRRIEQALGDVIW</sequence>
<dbReference type="GO" id="GO:0030170">
    <property type="term" value="F:pyridoxal phosphate binding"/>
    <property type="evidence" value="ECO:0007669"/>
    <property type="project" value="InterPro"/>
</dbReference>
<protein>
    <recommendedName>
        <fullName evidence="2">Aminotransferase class I/classII large domain-containing protein</fullName>
    </recommendedName>
</protein>
<reference evidence="3" key="1">
    <citation type="submission" date="2019-04" db="EMBL/GenBank/DDBJ databases">
        <title>Sequencing of skin fungus with MAO and IRED activity.</title>
        <authorList>
            <person name="Marsaioli A.J."/>
            <person name="Bonatto J.M.C."/>
            <person name="Reis Junior O."/>
        </authorList>
    </citation>
    <scope>NUCLEOTIDE SEQUENCE</scope>
    <source>
        <strain evidence="3">28M1</strain>
    </source>
</reference>
<dbReference type="PANTHER" id="PTHR43795:SF39">
    <property type="entry name" value="AMINOTRANSFERASE CLASS I_CLASSII DOMAIN-CONTAINING PROTEIN"/>
    <property type="match status" value="1"/>
</dbReference>
<dbReference type="CDD" id="cd00609">
    <property type="entry name" value="AAT_like"/>
    <property type="match status" value="1"/>
</dbReference>
<evidence type="ECO:0000256" key="1">
    <source>
        <dbReference type="ARBA" id="ARBA00022898"/>
    </source>
</evidence>
<dbReference type="Gene3D" id="3.90.1150.10">
    <property type="entry name" value="Aspartate Aminotransferase, domain 1"/>
    <property type="match status" value="1"/>
</dbReference>
<dbReference type="AlphaFoldDB" id="A0A9P4WM14"/>
<dbReference type="Gene3D" id="3.40.640.10">
    <property type="entry name" value="Type I PLP-dependent aspartate aminotransferase-like (Major domain)"/>
    <property type="match status" value="1"/>
</dbReference>
<dbReference type="GO" id="GO:0008483">
    <property type="term" value="F:transaminase activity"/>
    <property type="evidence" value="ECO:0007669"/>
    <property type="project" value="TreeGrafter"/>
</dbReference>
<dbReference type="PRINTS" id="PR00753">
    <property type="entry name" value="ACCSYNTHASE"/>
</dbReference>
<dbReference type="SUPFAM" id="SSF53383">
    <property type="entry name" value="PLP-dependent transferases"/>
    <property type="match status" value="1"/>
</dbReference>
<organism evidence="3 4">
    <name type="scientific">Didymella heteroderae</name>
    <dbReference type="NCBI Taxonomy" id="1769908"/>
    <lineage>
        <taxon>Eukaryota</taxon>
        <taxon>Fungi</taxon>
        <taxon>Dikarya</taxon>
        <taxon>Ascomycota</taxon>
        <taxon>Pezizomycotina</taxon>
        <taxon>Dothideomycetes</taxon>
        <taxon>Pleosporomycetidae</taxon>
        <taxon>Pleosporales</taxon>
        <taxon>Pleosporineae</taxon>
        <taxon>Didymellaceae</taxon>
        <taxon>Didymella</taxon>
    </lineage>
</organism>
<dbReference type="EMBL" id="SWKV01000054">
    <property type="protein sequence ID" value="KAF3035954.1"/>
    <property type="molecule type" value="Genomic_DNA"/>
</dbReference>
<accession>A0A9P4WM14</accession>
<comment type="caution">
    <text evidence="3">The sequence shown here is derived from an EMBL/GenBank/DDBJ whole genome shotgun (WGS) entry which is preliminary data.</text>
</comment>
<dbReference type="InterPro" id="IPR004839">
    <property type="entry name" value="Aminotransferase_I/II_large"/>
</dbReference>
<keyword evidence="4" id="KW-1185">Reference proteome</keyword>
<dbReference type="InterPro" id="IPR015421">
    <property type="entry name" value="PyrdxlP-dep_Trfase_major"/>
</dbReference>
<dbReference type="OrthoDB" id="7042322at2759"/>
<proteinExistence type="predicted"/>